<dbReference type="AlphaFoldDB" id="A0AAW0B1D4"/>
<protein>
    <submittedName>
        <fullName evidence="2">Uncharacterized protein</fullName>
    </submittedName>
</protein>
<feature type="compositionally biased region" description="Basic and acidic residues" evidence="1">
    <location>
        <begin position="52"/>
        <end position="68"/>
    </location>
</feature>
<name>A0AAW0B1D4_9AGAR</name>
<evidence type="ECO:0000313" key="3">
    <source>
        <dbReference type="Proteomes" id="UP001362999"/>
    </source>
</evidence>
<feature type="region of interest" description="Disordered" evidence="1">
    <location>
        <begin position="272"/>
        <end position="293"/>
    </location>
</feature>
<evidence type="ECO:0000256" key="1">
    <source>
        <dbReference type="SAM" id="MobiDB-lite"/>
    </source>
</evidence>
<accession>A0AAW0B1D4</accession>
<proteinExistence type="predicted"/>
<evidence type="ECO:0000313" key="2">
    <source>
        <dbReference type="EMBL" id="KAK7019823.1"/>
    </source>
</evidence>
<gene>
    <name evidence="2" type="ORF">R3P38DRAFT_2970316</name>
</gene>
<sequence length="293" mass="32600">MSKQKRRYVPNALHSELSEYSSLLRALETSDHLDVAKRLTEPPPNKKRNVNKIKEGRRVELPVNEDSRSGAGNSSPLAASFNQTREEEDSEYFGAGTSNYQEDTAPYQEERTRKRVAWTLWPLLAKDLSVPEWGLQDEIDAIVRQCSQNSSASAAADDDEDLEEVGETPTWLPHLTVSASTFLSALFALLAHHTPARPQSAQDRLNPINWKMVLDILGSCGHVDTQLLSNVRRRMEAIYGPYEGHGLDRLEIRATAKSRPTVSLDAADDALLTAPSSKRQPPAQDVEPDDDSD</sequence>
<keyword evidence="3" id="KW-1185">Reference proteome</keyword>
<feature type="compositionally biased region" description="Polar residues" evidence="1">
    <location>
        <begin position="70"/>
        <end position="83"/>
    </location>
</feature>
<feature type="region of interest" description="Disordered" evidence="1">
    <location>
        <begin position="35"/>
        <end position="88"/>
    </location>
</feature>
<dbReference type="Proteomes" id="UP001362999">
    <property type="component" value="Unassembled WGS sequence"/>
</dbReference>
<organism evidence="2 3">
    <name type="scientific">Favolaschia claudopus</name>
    <dbReference type="NCBI Taxonomy" id="2862362"/>
    <lineage>
        <taxon>Eukaryota</taxon>
        <taxon>Fungi</taxon>
        <taxon>Dikarya</taxon>
        <taxon>Basidiomycota</taxon>
        <taxon>Agaricomycotina</taxon>
        <taxon>Agaricomycetes</taxon>
        <taxon>Agaricomycetidae</taxon>
        <taxon>Agaricales</taxon>
        <taxon>Marasmiineae</taxon>
        <taxon>Mycenaceae</taxon>
        <taxon>Favolaschia</taxon>
    </lineage>
</organism>
<comment type="caution">
    <text evidence="2">The sequence shown here is derived from an EMBL/GenBank/DDBJ whole genome shotgun (WGS) entry which is preliminary data.</text>
</comment>
<dbReference type="EMBL" id="JAWWNJ010000042">
    <property type="protein sequence ID" value="KAK7019823.1"/>
    <property type="molecule type" value="Genomic_DNA"/>
</dbReference>
<reference evidence="2 3" key="1">
    <citation type="journal article" date="2024" name="J Genomics">
        <title>Draft genome sequencing and assembly of Favolaschia claudopus CIRM-BRFM 2984 isolated from oak limbs.</title>
        <authorList>
            <person name="Navarro D."/>
            <person name="Drula E."/>
            <person name="Chaduli D."/>
            <person name="Cazenave R."/>
            <person name="Ahrendt S."/>
            <person name="Wang J."/>
            <person name="Lipzen A."/>
            <person name="Daum C."/>
            <person name="Barry K."/>
            <person name="Grigoriev I.V."/>
            <person name="Favel A."/>
            <person name="Rosso M.N."/>
            <person name="Martin F."/>
        </authorList>
    </citation>
    <scope>NUCLEOTIDE SEQUENCE [LARGE SCALE GENOMIC DNA]</scope>
    <source>
        <strain evidence="2 3">CIRM-BRFM 2984</strain>
    </source>
</reference>